<feature type="transmembrane region" description="Helical" evidence="10">
    <location>
        <begin position="614"/>
        <end position="633"/>
    </location>
</feature>
<comment type="subcellular location">
    <subcellularLocation>
        <location evidence="10">Cell membrane</location>
    </subcellularLocation>
    <subcellularLocation>
        <location evidence="1">Membrane</location>
    </subcellularLocation>
</comment>
<comment type="caution">
    <text evidence="12">The sequence shown here is derived from an EMBL/GenBank/DDBJ whole genome shotgun (WGS) entry which is preliminary data.</text>
</comment>
<dbReference type="InterPro" id="IPR023298">
    <property type="entry name" value="ATPase_P-typ_TM_dom_sf"/>
</dbReference>
<evidence type="ECO:0000256" key="8">
    <source>
        <dbReference type="ARBA" id="ARBA00039097"/>
    </source>
</evidence>
<comment type="catalytic activity">
    <reaction evidence="9">
        <text>Zn(2+)(in) + ATP + H2O = Zn(2+)(out) + ADP + phosphate + H(+)</text>
        <dbReference type="Rhea" id="RHEA:20621"/>
        <dbReference type="ChEBI" id="CHEBI:15377"/>
        <dbReference type="ChEBI" id="CHEBI:15378"/>
        <dbReference type="ChEBI" id="CHEBI:29105"/>
        <dbReference type="ChEBI" id="CHEBI:30616"/>
        <dbReference type="ChEBI" id="CHEBI:43474"/>
        <dbReference type="ChEBI" id="CHEBI:456216"/>
        <dbReference type="EC" id="7.2.2.12"/>
    </reaction>
</comment>
<feature type="domain" description="P-type ATPase A" evidence="11">
    <location>
        <begin position="142"/>
        <end position="241"/>
    </location>
</feature>
<evidence type="ECO:0000256" key="6">
    <source>
        <dbReference type="ARBA" id="ARBA00022989"/>
    </source>
</evidence>
<dbReference type="SFLD" id="SFLDF00027">
    <property type="entry name" value="p-type_atpase"/>
    <property type="match status" value="1"/>
</dbReference>
<dbReference type="SUPFAM" id="SSF81665">
    <property type="entry name" value="Calcium ATPase, transmembrane domain M"/>
    <property type="match status" value="1"/>
</dbReference>
<dbReference type="SUPFAM" id="SSF81653">
    <property type="entry name" value="Calcium ATPase, transduction domain A"/>
    <property type="match status" value="1"/>
</dbReference>
<evidence type="ECO:0000256" key="3">
    <source>
        <dbReference type="ARBA" id="ARBA00022692"/>
    </source>
</evidence>
<dbReference type="InterPro" id="IPR036412">
    <property type="entry name" value="HAD-like_sf"/>
</dbReference>
<keyword evidence="4 10" id="KW-0479">Metal-binding</keyword>
<keyword evidence="3 10" id="KW-0812">Transmembrane</keyword>
<dbReference type="InterPro" id="IPR001757">
    <property type="entry name" value="P_typ_ATPase"/>
</dbReference>
<evidence type="ECO:0000256" key="10">
    <source>
        <dbReference type="RuleBase" id="RU362081"/>
    </source>
</evidence>
<dbReference type="Gene3D" id="3.40.1110.10">
    <property type="entry name" value="Calcium-transporting ATPase, cytoplasmic domain N"/>
    <property type="match status" value="1"/>
</dbReference>
<evidence type="ECO:0000256" key="7">
    <source>
        <dbReference type="ARBA" id="ARBA00023136"/>
    </source>
</evidence>
<dbReference type="InterPro" id="IPR023299">
    <property type="entry name" value="ATPase_P-typ_cyto_dom_N"/>
</dbReference>
<dbReference type="SFLD" id="SFLDG00002">
    <property type="entry name" value="C1.7:_P-type_atpase_like"/>
    <property type="match status" value="1"/>
</dbReference>
<organism evidence="12 13">
    <name type="scientific">Candidatus Gallitreponema excrementavium</name>
    <dbReference type="NCBI Taxonomy" id="2840840"/>
    <lineage>
        <taxon>Bacteria</taxon>
        <taxon>Pseudomonadati</taxon>
        <taxon>Spirochaetota</taxon>
        <taxon>Spirochaetia</taxon>
        <taxon>Spirochaetales</taxon>
        <taxon>Candidatus Gallitreponema</taxon>
    </lineage>
</organism>
<gene>
    <name evidence="12" type="ORF">IAA81_02785</name>
</gene>
<dbReference type="GO" id="GO:0015086">
    <property type="term" value="F:cadmium ion transmembrane transporter activity"/>
    <property type="evidence" value="ECO:0007669"/>
    <property type="project" value="TreeGrafter"/>
</dbReference>
<evidence type="ECO:0000256" key="5">
    <source>
        <dbReference type="ARBA" id="ARBA00022967"/>
    </source>
</evidence>
<dbReference type="PANTHER" id="PTHR48085:SF5">
    <property type="entry name" value="CADMIUM_ZINC-TRANSPORTING ATPASE HMA4-RELATED"/>
    <property type="match status" value="1"/>
</dbReference>
<dbReference type="Gene3D" id="3.40.50.1000">
    <property type="entry name" value="HAD superfamily/HAD-like"/>
    <property type="match status" value="1"/>
</dbReference>
<keyword evidence="10" id="KW-1003">Cell membrane</keyword>
<proteinExistence type="inferred from homology"/>
<feature type="transmembrane region" description="Helical" evidence="10">
    <location>
        <begin position="12"/>
        <end position="32"/>
    </location>
</feature>
<dbReference type="Proteomes" id="UP000823638">
    <property type="component" value="Unassembled WGS sequence"/>
</dbReference>
<dbReference type="NCBIfam" id="TIGR01525">
    <property type="entry name" value="ATPase-IB_hvy"/>
    <property type="match status" value="1"/>
</dbReference>
<dbReference type="InterPro" id="IPR018303">
    <property type="entry name" value="ATPase_P-typ_P_site"/>
</dbReference>
<keyword evidence="10" id="KW-0067">ATP-binding</keyword>
<dbReference type="NCBIfam" id="TIGR01494">
    <property type="entry name" value="ATPase_P-type"/>
    <property type="match status" value="1"/>
</dbReference>
<comment type="similarity">
    <text evidence="2 10">Belongs to the cation transport ATPase (P-type) (TC 3.A.3) family. Type IB subfamily.</text>
</comment>
<feature type="transmembrane region" description="Helical" evidence="10">
    <location>
        <begin position="299"/>
        <end position="320"/>
    </location>
</feature>
<evidence type="ECO:0000259" key="11">
    <source>
        <dbReference type="Pfam" id="PF00122"/>
    </source>
</evidence>
<evidence type="ECO:0000256" key="9">
    <source>
        <dbReference type="ARBA" id="ARBA00047308"/>
    </source>
</evidence>
<sequence length="664" mass="72361">MKIILTKKQLKVLYRLIAAALILAGGLVFKNFGESGAFPVLDGSVTLWNRDFSLFSIILFFLFLVPYFIAGYDVVTGAFKRIFRGQFLDENFLMVIATLGAFALGEYSEAVFVMVFYQTGELFQSYAVNKSRREIAAMMNIKPDFAVLFEDGTERKVAPEEVLPGSLIVVKAGEKIPLDGIVEKGNASIDTKALTGESMPVLAETGSEVLSGSINLNGLLYIKTTKVFKESTVSKVLALVERASSRKAKAENFITRFARYYTPVVVGFAVLLAVSPALFDFFVSGVFRQDIFLKWFRQALIFLVISCPCALVISVPLSFFGGIGGAAKEGILVKGGNYLEILAKARYGVFDKTGTLTRGKFSVVAVHPEKTGKEELLEIAATAESVSNHPISASIMEEWNIYAEKHGITRDLKADISSYEEIPGKGIRAVIKGQTVLAGNQKLMEEENIPFRNCHREGTIIHIGIDGEYRGHIVITDQIKENSPQAIRDLKTLGFKKTVLLTGDKESIAKSVGAELGIDEVRWELLPQDKVHIVEELIAEKNRLNPRDKLIFTGDGINDAPVLSLADAGIAMGALGSDAAIEAADVVLMDDNPGKLPLAIKIARKTGRIVKQNIVFALGVKGVILIFGALGFATMWEAIFADVGVSVLAILNAMRCLNTKGLKK</sequence>
<dbReference type="InterPro" id="IPR059000">
    <property type="entry name" value="ATPase_P-type_domA"/>
</dbReference>
<dbReference type="InterPro" id="IPR008250">
    <property type="entry name" value="ATPase_P-typ_transduc_dom_A_sf"/>
</dbReference>
<dbReference type="FunFam" id="2.70.150.10:FF:000002">
    <property type="entry name" value="Copper-transporting ATPase 1, putative"/>
    <property type="match status" value="1"/>
</dbReference>
<evidence type="ECO:0000313" key="13">
    <source>
        <dbReference type="Proteomes" id="UP000823638"/>
    </source>
</evidence>
<dbReference type="Pfam" id="PF00702">
    <property type="entry name" value="Hydrolase"/>
    <property type="match status" value="1"/>
</dbReference>
<feature type="transmembrane region" description="Helical" evidence="10">
    <location>
        <begin position="52"/>
        <end position="75"/>
    </location>
</feature>
<dbReference type="EC" id="7.2.2.12" evidence="8"/>
<keyword evidence="5" id="KW-1278">Translocase</keyword>
<dbReference type="GO" id="GO:0016463">
    <property type="term" value="F:P-type zinc transporter activity"/>
    <property type="evidence" value="ECO:0007669"/>
    <property type="project" value="UniProtKB-EC"/>
</dbReference>
<dbReference type="EMBL" id="JADIMM010000033">
    <property type="protein sequence ID" value="MBO8457138.1"/>
    <property type="molecule type" value="Genomic_DNA"/>
</dbReference>
<dbReference type="InterPro" id="IPR027256">
    <property type="entry name" value="P-typ_ATPase_IB"/>
</dbReference>
<protein>
    <recommendedName>
        <fullName evidence="8">P-type Zn(2+) transporter</fullName>
        <ecNumber evidence="8">7.2.2.12</ecNumber>
    </recommendedName>
</protein>
<dbReference type="GO" id="GO:0046872">
    <property type="term" value="F:metal ion binding"/>
    <property type="evidence" value="ECO:0007669"/>
    <property type="project" value="UniProtKB-KW"/>
</dbReference>
<accession>A0A9D9HNS0</accession>
<evidence type="ECO:0000313" key="12">
    <source>
        <dbReference type="EMBL" id="MBO8457138.1"/>
    </source>
</evidence>
<dbReference type="PANTHER" id="PTHR48085">
    <property type="entry name" value="CADMIUM/ZINC-TRANSPORTING ATPASE HMA2-RELATED"/>
    <property type="match status" value="1"/>
</dbReference>
<dbReference type="InterPro" id="IPR023214">
    <property type="entry name" value="HAD_sf"/>
</dbReference>
<dbReference type="GO" id="GO:0005524">
    <property type="term" value="F:ATP binding"/>
    <property type="evidence" value="ECO:0007669"/>
    <property type="project" value="UniProtKB-UniRule"/>
</dbReference>
<evidence type="ECO:0000256" key="2">
    <source>
        <dbReference type="ARBA" id="ARBA00006024"/>
    </source>
</evidence>
<dbReference type="InterPro" id="IPR044492">
    <property type="entry name" value="P_typ_ATPase_HD_dom"/>
</dbReference>
<keyword evidence="6 10" id="KW-1133">Transmembrane helix</keyword>
<dbReference type="GO" id="GO:0005886">
    <property type="term" value="C:plasma membrane"/>
    <property type="evidence" value="ECO:0007669"/>
    <property type="project" value="UniProtKB-SubCell"/>
</dbReference>
<dbReference type="SFLD" id="SFLDS00003">
    <property type="entry name" value="Haloacid_Dehalogenase"/>
    <property type="match status" value="1"/>
</dbReference>
<dbReference type="GO" id="GO:0016887">
    <property type="term" value="F:ATP hydrolysis activity"/>
    <property type="evidence" value="ECO:0007669"/>
    <property type="project" value="InterPro"/>
</dbReference>
<keyword evidence="7 10" id="KW-0472">Membrane</keyword>
<dbReference type="PROSITE" id="PS00154">
    <property type="entry name" value="ATPASE_E1_E2"/>
    <property type="match status" value="1"/>
</dbReference>
<keyword evidence="10" id="KW-0547">Nucleotide-binding</keyword>
<dbReference type="PRINTS" id="PR00119">
    <property type="entry name" value="CATATPASE"/>
</dbReference>
<dbReference type="SUPFAM" id="SSF56784">
    <property type="entry name" value="HAD-like"/>
    <property type="match status" value="1"/>
</dbReference>
<feature type="transmembrane region" description="Helical" evidence="10">
    <location>
        <begin position="260"/>
        <end position="279"/>
    </location>
</feature>
<name>A0A9D9HNS0_9SPIR</name>
<reference evidence="12" key="2">
    <citation type="journal article" date="2021" name="PeerJ">
        <title>Extensive microbial diversity within the chicken gut microbiome revealed by metagenomics and culture.</title>
        <authorList>
            <person name="Gilroy R."/>
            <person name="Ravi A."/>
            <person name="Getino M."/>
            <person name="Pursley I."/>
            <person name="Horton D.L."/>
            <person name="Alikhan N.F."/>
            <person name="Baker D."/>
            <person name="Gharbi K."/>
            <person name="Hall N."/>
            <person name="Watson M."/>
            <person name="Adriaenssens E.M."/>
            <person name="Foster-Nyarko E."/>
            <person name="Jarju S."/>
            <person name="Secka A."/>
            <person name="Antonio M."/>
            <person name="Oren A."/>
            <person name="Chaudhuri R.R."/>
            <person name="La Ragione R."/>
            <person name="Hildebrand F."/>
            <person name="Pallen M.J."/>
        </authorList>
    </citation>
    <scope>NUCLEOTIDE SEQUENCE</scope>
    <source>
        <strain evidence="12">10532</strain>
    </source>
</reference>
<dbReference type="AlphaFoldDB" id="A0A9D9HNS0"/>
<evidence type="ECO:0000256" key="1">
    <source>
        <dbReference type="ARBA" id="ARBA00004370"/>
    </source>
</evidence>
<dbReference type="Gene3D" id="2.70.150.10">
    <property type="entry name" value="Calcium-transporting ATPase, cytoplasmic transduction domain A"/>
    <property type="match status" value="1"/>
</dbReference>
<dbReference type="InterPro" id="IPR051014">
    <property type="entry name" value="Cation_Transport_ATPase_IB"/>
</dbReference>
<dbReference type="Pfam" id="PF00122">
    <property type="entry name" value="E1-E2_ATPase"/>
    <property type="match status" value="1"/>
</dbReference>
<reference evidence="12" key="1">
    <citation type="submission" date="2020-10" db="EMBL/GenBank/DDBJ databases">
        <authorList>
            <person name="Gilroy R."/>
        </authorList>
    </citation>
    <scope>NUCLEOTIDE SEQUENCE</scope>
    <source>
        <strain evidence="12">10532</strain>
    </source>
</reference>
<evidence type="ECO:0000256" key="4">
    <source>
        <dbReference type="ARBA" id="ARBA00022723"/>
    </source>
</evidence>